<keyword evidence="2 5" id="KW-0349">Heme</keyword>
<feature type="binding site" description="distal binding residue" evidence="5">
    <location>
        <position position="96"/>
    </location>
    <ligand>
        <name>heme</name>
        <dbReference type="ChEBI" id="CHEBI:30413"/>
    </ligand>
    <ligandPart>
        <name>Fe</name>
        <dbReference type="ChEBI" id="CHEBI:18248"/>
    </ligandPart>
</feature>
<dbReference type="STRING" id="856736.SAMN04488058_1279"/>
<keyword evidence="7" id="KW-1185">Reference proteome</keyword>
<evidence type="ECO:0000256" key="3">
    <source>
        <dbReference type="ARBA" id="ARBA00022723"/>
    </source>
</evidence>
<evidence type="ECO:0000256" key="1">
    <source>
        <dbReference type="ARBA" id="ARBA00022448"/>
    </source>
</evidence>
<evidence type="ECO:0000313" key="7">
    <source>
        <dbReference type="Proteomes" id="UP000199223"/>
    </source>
</evidence>
<dbReference type="InterPro" id="IPR009050">
    <property type="entry name" value="Globin-like_sf"/>
</dbReference>
<keyword evidence="4 5" id="KW-0408">Iron</keyword>
<dbReference type="GO" id="GO:0046872">
    <property type="term" value="F:metal ion binding"/>
    <property type="evidence" value="ECO:0007669"/>
    <property type="project" value="UniProtKB-KW"/>
</dbReference>
<gene>
    <name evidence="6" type="ORF">SAMN04488058_1279</name>
</gene>
<dbReference type="CDD" id="cd08916">
    <property type="entry name" value="TrHb3_P"/>
    <property type="match status" value="1"/>
</dbReference>
<dbReference type="RefSeq" id="WP_092265675.1">
    <property type="nucleotide sequence ID" value="NZ_FNZA01000027.1"/>
</dbReference>
<proteinExistence type="predicted"/>
<sequence length="171" mass="18758">MNGGEHSQGTVAGPTLQLAGSEPTLFDRIGEEALRRVLWQFYARVMDDPDLAPVFRRRIGPFPGAGWPLHIARLEGFWRAVTHGPSAYRGQPGPAHQGLGICSAQFDRWLALWEETLQGQLPPAEAGDLLQLARRMRVTLERFALAPAPQGTGRPANLRRSGLVARSFASL</sequence>
<dbReference type="GO" id="GO:0020037">
    <property type="term" value="F:heme binding"/>
    <property type="evidence" value="ECO:0007669"/>
    <property type="project" value="InterPro"/>
</dbReference>
<organism evidence="6 7">
    <name type="scientific">Deinococcus reticulitermitis</name>
    <dbReference type="NCBI Taxonomy" id="856736"/>
    <lineage>
        <taxon>Bacteria</taxon>
        <taxon>Thermotogati</taxon>
        <taxon>Deinococcota</taxon>
        <taxon>Deinococci</taxon>
        <taxon>Deinococcales</taxon>
        <taxon>Deinococcaceae</taxon>
        <taxon>Deinococcus</taxon>
    </lineage>
</organism>
<dbReference type="SUPFAM" id="SSF46458">
    <property type="entry name" value="Globin-like"/>
    <property type="match status" value="1"/>
</dbReference>
<protein>
    <submittedName>
        <fullName evidence="6">Hemoglobin</fullName>
    </submittedName>
</protein>
<evidence type="ECO:0000256" key="2">
    <source>
        <dbReference type="ARBA" id="ARBA00022617"/>
    </source>
</evidence>
<accession>A0A1H7CLL6</accession>
<keyword evidence="3 5" id="KW-0479">Metal-binding</keyword>
<dbReference type="GO" id="GO:0019825">
    <property type="term" value="F:oxygen binding"/>
    <property type="evidence" value="ECO:0007669"/>
    <property type="project" value="InterPro"/>
</dbReference>
<keyword evidence="1" id="KW-0813">Transport</keyword>
<dbReference type="AlphaFoldDB" id="A0A1H7CLL6"/>
<reference evidence="7" key="1">
    <citation type="submission" date="2016-10" db="EMBL/GenBank/DDBJ databases">
        <authorList>
            <person name="Varghese N."/>
            <person name="Submissions S."/>
        </authorList>
    </citation>
    <scope>NUCLEOTIDE SEQUENCE [LARGE SCALE GENOMIC DNA]</scope>
    <source>
        <strain evidence="7">CGMCC 1.10218</strain>
    </source>
</reference>
<evidence type="ECO:0000256" key="4">
    <source>
        <dbReference type="ARBA" id="ARBA00023004"/>
    </source>
</evidence>
<dbReference type="OrthoDB" id="25954at2"/>
<name>A0A1H7CLL6_9DEIO</name>
<dbReference type="InterPro" id="IPR012292">
    <property type="entry name" value="Globin/Proto"/>
</dbReference>
<dbReference type="Gene3D" id="1.10.490.10">
    <property type="entry name" value="Globins"/>
    <property type="match status" value="1"/>
</dbReference>
<dbReference type="Proteomes" id="UP000199223">
    <property type="component" value="Unassembled WGS sequence"/>
</dbReference>
<dbReference type="Pfam" id="PF01152">
    <property type="entry name" value="Bac_globin"/>
    <property type="match status" value="1"/>
</dbReference>
<evidence type="ECO:0000313" key="6">
    <source>
        <dbReference type="EMBL" id="SEJ87590.1"/>
    </source>
</evidence>
<evidence type="ECO:0000256" key="5">
    <source>
        <dbReference type="PIRSR" id="PIRSR601486-1"/>
    </source>
</evidence>
<dbReference type="InterPro" id="IPR001486">
    <property type="entry name" value="Hemoglobin_trunc"/>
</dbReference>
<dbReference type="EMBL" id="FNZA01000027">
    <property type="protein sequence ID" value="SEJ87590.1"/>
    <property type="molecule type" value="Genomic_DNA"/>
</dbReference>